<feature type="signal peptide" evidence="2">
    <location>
        <begin position="1"/>
        <end position="35"/>
    </location>
</feature>
<dbReference type="GO" id="GO:0005886">
    <property type="term" value="C:plasma membrane"/>
    <property type="evidence" value="ECO:0007669"/>
    <property type="project" value="UniProtKB-SubCell"/>
</dbReference>
<dbReference type="InterPro" id="IPR010131">
    <property type="entry name" value="MdtP/NodT-like"/>
</dbReference>
<dbReference type="NCBIfam" id="TIGR01845">
    <property type="entry name" value="outer_NodT"/>
    <property type="match status" value="1"/>
</dbReference>
<reference evidence="4 5" key="1">
    <citation type="submission" date="2019-01" db="EMBL/GenBank/DDBJ databases">
        <title>Genomic insights into a novel species Rhodoferax sp.</title>
        <authorList>
            <person name="Jin L."/>
        </authorList>
    </citation>
    <scope>NUCLEOTIDE SEQUENCE [LARGE SCALE GENOMIC DNA]</scope>
    <source>
        <strain evidence="4 5">CHu59-6-5</strain>
    </source>
</reference>
<keyword evidence="3" id="KW-0175">Coiled coil</keyword>
<dbReference type="Gene3D" id="1.20.1600.10">
    <property type="entry name" value="Outer membrane efflux proteins (OEP)"/>
    <property type="match status" value="1"/>
</dbReference>
<gene>
    <name evidence="4" type="ORF">EUB48_18640</name>
</gene>
<dbReference type="InterPro" id="IPR003423">
    <property type="entry name" value="OMP_efflux"/>
</dbReference>
<evidence type="ECO:0000313" key="5">
    <source>
        <dbReference type="Proteomes" id="UP000316798"/>
    </source>
</evidence>
<dbReference type="PANTHER" id="PTHR30203:SF33">
    <property type="entry name" value="BLR4455 PROTEIN"/>
    <property type="match status" value="1"/>
</dbReference>
<dbReference type="KEGG" id="rhf:EUB48_18640"/>
<comment type="similarity">
    <text evidence="1 2">Belongs to the outer membrane factor (OMF) (TC 1.B.17) family.</text>
</comment>
<evidence type="ECO:0000256" key="3">
    <source>
        <dbReference type="SAM" id="Coils"/>
    </source>
</evidence>
<dbReference type="PROSITE" id="PS51257">
    <property type="entry name" value="PROKAR_LIPOPROTEIN"/>
    <property type="match status" value="1"/>
</dbReference>
<accession>A0A515DFB5</accession>
<dbReference type="AlphaFoldDB" id="A0A515DFB5"/>
<keyword evidence="5" id="KW-1185">Reference proteome</keyword>
<evidence type="ECO:0000313" key="4">
    <source>
        <dbReference type="EMBL" id="QDL39090.1"/>
    </source>
</evidence>
<proteinExistence type="inferred from homology"/>
<dbReference type="OrthoDB" id="9770517at2"/>
<feature type="coiled-coil region" evidence="3">
    <location>
        <begin position="78"/>
        <end position="112"/>
    </location>
</feature>
<keyword evidence="2" id="KW-0732">Signal</keyword>
<dbReference type="RefSeq" id="WP_142820578.1">
    <property type="nucleotide sequence ID" value="NZ_CP035503.1"/>
</dbReference>
<protein>
    <submittedName>
        <fullName evidence="4">Efflux transporter outer membrane subunit</fullName>
    </submittedName>
</protein>
<keyword evidence="2" id="KW-0449">Lipoprotein</keyword>
<evidence type="ECO:0000256" key="2">
    <source>
        <dbReference type="RuleBase" id="RU362097"/>
    </source>
</evidence>
<comment type="subcellular location">
    <subcellularLocation>
        <location evidence="2">Cell membrane</location>
        <topology evidence="2">Lipid-anchor</topology>
    </subcellularLocation>
</comment>
<keyword evidence="2" id="KW-0472">Membrane</keyword>
<name>A0A515DFB5_9BURK</name>
<organism evidence="4 5">
    <name type="scientific">Rhodoferax sediminis</name>
    <dbReference type="NCBI Taxonomy" id="2509614"/>
    <lineage>
        <taxon>Bacteria</taxon>
        <taxon>Pseudomonadati</taxon>
        <taxon>Pseudomonadota</taxon>
        <taxon>Betaproteobacteria</taxon>
        <taxon>Burkholderiales</taxon>
        <taxon>Comamonadaceae</taxon>
        <taxon>Rhodoferax</taxon>
    </lineage>
</organism>
<feature type="chain" id="PRO_5022248221" evidence="2">
    <location>
        <begin position="36"/>
        <end position="516"/>
    </location>
</feature>
<keyword evidence="2" id="KW-0812">Transmembrane</keyword>
<dbReference type="Gene3D" id="2.20.200.10">
    <property type="entry name" value="Outer membrane efflux proteins (OEP)"/>
    <property type="match status" value="1"/>
</dbReference>
<keyword evidence="2" id="KW-1134">Transmembrane beta strand</keyword>
<dbReference type="GO" id="GO:0015562">
    <property type="term" value="F:efflux transmembrane transporter activity"/>
    <property type="evidence" value="ECO:0007669"/>
    <property type="project" value="InterPro"/>
</dbReference>
<dbReference type="Proteomes" id="UP000316798">
    <property type="component" value="Chromosome"/>
</dbReference>
<keyword evidence="2" id="KW-0564">Palmitate</keyword>
<evidence type="ECO:0000256" key="1">
    <source>
        <dbReference type="ARBA" id="ARBA00007613"/>
    </source>
</evidence>
<dbReference type="EMBL" id="CP035503">
    <property type="protein sequence ID" value="QDL39090.1"/>
    <property type="molecule type" value="Genomic_DNA"/>
</dbReference>
<dbReference type="SUPFAM" id="SSF56954">
    <property type="entry name" value="Outer membrane efflux proteins (OEP)"/>
    <property type="match status" value="1"/>
</dbReference>
<dbReference type="PANTHER" id="PTHR30203">
    <property type="entry name" value="OUTER MEMBRANE CATION EFFLUX PROTEIN"/>
    <property type="match status" value="1"/>
</dbReference>
<dbReference type="Pfam" id="PF02321">
    <property type="entry name" value="OEP"/>
    <property type="match status" value="2"/>
</dbReference>
<sequence length="516" mass="54280">MTPSDRRSPRPAARLPSRLAVAALAALLASCSAVGPDYVRPTIDIPAAYKESGPWKTAEPQAIDSRHPWWQAYRDSTLDHLMQQANQANQNIAQAEAQYRQARALADAARAGLWPAVGVNAGVTRALSNSGGIKEGTFPSIGVGASWEPDVWGSVRRAVEAGNAGVQASADDLAAARLSIQAALAQDYLQLRVTDLLIDLYAVTTEAYTRALQLAQSQYAVGVALRSDVALAESQLRTAQAQGVDLQAQRSQLEHAIAILTGKPPAAFALPATAATMDQLGTHLPAIPTGLPSELLERRPDIAGAERRVALANANIGVAKAAYFPSLMLSASGGYSSASFATLFNTPSRVWSLGAALAQTLFDGGLRKARNAQALAAYDVSVAQYKQTVLNSLQQVEDNLALLRVLDHEVVLQDQAVQASQLAERLALAQYRAGTASYLSVVTAQTLSLTNQRGAVQLRGRQLVASVALITATGGGWDATPANSAPVASTARQAPGAVPQVANANLLNSELRKLKP</sequence>